<dbReference type="EMBL" id="FPBZ01000038">
    <property type="protein sequence ID" value="SFU78760.1"/>
    <property type="molecule type" value="Genomic_DNA"/>
</dbReference>
<dbReference type="InterPro" id="IPR018777">
    <property type="entry name" value="Replication_initiator_prot_A"/>
</dbReference>
<protein>
    <submittedName>
        <fullName evidence="2">Replication initiator protein A</fullName>
    </submittedName>
</protein>
<sequence>MVSDKNDGPKSKVTMAYALELVEIEEQLAALERTNQRLQAMAERSSNNPDLERRRNEIIDKAAPLERRRQAIIAAEEAAAEVYVMHGETRSTPNLFSDIQPELGFLADIQSEVKKVEEDRSKKRERSKLLPARYTNQDFFVADILGYSLKDDHATMEAPVFSLKTQKDLTPWEWTSKDGTKHIEVSPSVKYGRATQHDKDILIFVTSQMTEALNRERPDTQSRAVRFTVHNYLVATNKPTGGVEYQRLERALDRLKGTTIKTDIKTGNKRVKEAFGILDSWAIIERSSSDERMIAVEITLSKWLYNAIHAHEVLTIHPDYFRLRKPLERRLYELARKHCGSKQSSWKIGLELLREKCGAQSHIRAFRNQVQEISNAHTLPEYHLIYEREADQVTFYVKNQQKLISSYLCR</sequence>
<name>A0A1I7J0R1_9PROT</name>
<dbReference type="OMA" id="RKHCGSK"/>
<gene>
    <name evidence="2" type="ORF">SAMN05216417_1381</name>
</gene>
<dbReference type="Pfam" id="PF10134">
    <property type="entry name" value="RPA"/>
    <property type="match status" value="1"/>
</dbReference>
<keyword evidence="1" id="KW-0175">Coiled coil</keyword>
<evidence type="ECO:0000256" key="1">
    <source>
        <dbReference type="SAM" id="Coils"/>
    </source>
</evidence>
<proteinExistence type="predicted"/>
<feature type="coiled-coil region" evidence="1">
    <location>
        <begin position="14"/>
        <end position="48"/>
    </location>
</feature>
<dbReference type="AlphaFoldDB" id="A0A1I7J0R1"/>
<reference evidence="2 3" key="1">
    <citation type="submission" date="2016-10" db="EMBL/GenBank/DDBJ databases">
        <authorList>
            <person name="de Groot N.N."/>
        </authorList>
    </citation>
    <scope>NUCLEOTIDE SEQUENCE [LARGE SCALE GENOMIC DNA]</scope>
    <source>
        <strain evidence="2 3">Nl14</strain>
    </source>
</reference>
<dbReference type="Proteomes" id="UP000182649">
    <property type="component" value="Unassembled WGS sequence"/>
</dbReference>
<accession>A0A1I7J0R1</accession>
<organism evidence="2 3">
    <name type="scientific">Nitrosospira multiformis</name>
    <dbReference type="NCBI Taxonomy" id="1231"/>
    <lineage>
        <taxon>Bacteria</taxon>
        <taxon>Pseudomonadati</taxon>
        <taxon>Pseudomonadota</taxon>
        <taxon>Betaproteobacteria</taxon>
        <taxon>Nitrosomonadales</taxon>
        <taxon>Nitrosomonadaceae</taxon>
        <taxon>Nitrosospira</taxon>
    </lineage>
</organism>
<dbReference type="RefSeq" id="WP_011382087.1">
    <property type="nucleotide sequence ID" value="NZ_FPBZ01000038.1"/>
</dbReference>
<evidence type="ECO:0000313" key="3">
    <source>
        <dbReference type="Proteomes" id="UP000182649"/>
    </source>
</evidence>
<evidence type="ECO:0000313" key="2">
    <source>
        <dbReference type="EMBL" id="SFU78760.1"/>
    </source>
</evidence>